<dbReference type="RefSeq" id="WP_110312815.1">
    <property type="nucleotide sequence ID" value="NZ_QJKC01000001.1"/>
</dbReference>
<proteinExistence type="inferred from homology"/>
<dbReference type="PRINTS" id="PR00081">
    <property type="entry name" value="GDHRDH"/>
</dbReference>
<dbReference type="PROSITE" id="PS00061">
    <property type="entry name" value="ADH_SHORT"/>
    <property type="match status" value="1"/>
</dbReference>
<dbReference type="CDD" id="cd05233">
    <property type="entry name" value="SDR_c"/>
    <property type="match status" value="1"/>
</dbReference>
<dbReference type="PANTHER" id="PTHR42760">
    <property type="entry name" value="SHORT-CHAIN DEHYDROGENASES/REDUCTASES FAMILY MEMBER"/>
    <property type="match status" value="1"/>
</dbReference>
<dbReference type="GO" id="GO:0016616">
    <property type="term" value="F:oxidoreductase activity, acting on the CH-OH group of donors, NAD or NADP as acceptor"/>
    <property type="evidence" value="ECO:0007669"/>
    <property type="project" value="TreeGrafter"/>
</dbReference>
<sequence length="246" mass="26307">MSPSTRYMLLTGASRGIGHATVKLFQEHDWQIFTVSRQPFSEACLWPSARQSHIQADLSDLSCLEQLIAEVQSRLPNGELHALVNNAGISPKGPQGERLGILASDADVWSRVLNVNLVSTALLARGLFAELKKGQGSIVNVTSIAGSRVHPFAGVAYAASKAGLAALTRELAHEFGPHGIRANAIAPGEIDTAILSPDTARIVERDVPMHRLGTPHEVAEAIYFLCSGHSSYINGSEIHINGGQHV</sequence>
<dbReference type="Proteomes" id="UP000248395">
    <property type="component" value="Unassembled WGS sequence"/>
</dbReference>
<dbReference type="Pfam" id="PF13561">
    <property type="entry name" value="adh_short_C2"/>
    <property type="match status" value="1"/>
</dbReference>
<dbReference type="EMBL" id="QJKC01000001">
    <property type="protein sequence ID" value="PXX50971.1"/>
    <property type="molecule type" value="Genomic_DNA"/>
</dbReference>
<accession>A0A318JM33</accession>
<evidence type="ECO:0000313" key="3">
    <source>
        <dbReference type="Proteomes" id="UP000248395"/>
    </source>
</evidence>
<dbReference type="SUPFAM" id="SSF51735">
    <property type="entry name" value="NAD(P)-binding Rossmann-fold domains"/>
    <property type="match status" value="1"/>
</dbReference>
<protein>
    <submittedName>
        <fullName evidence="2">NAD(P)-dependent dehydrogenase (Short-subunit alcohol dehydrogenase family)</fullName>
    </submittedName>
</protein>
<evidence type="ECO:0000313" key="2">
    <source>
        <dbReference type="EMBL" id="PXX50971.1"/>
    </source>
</evidence>
<dbReference type="Gene3D" id="3.40.50.720">
    <property type="entry name" value="NAD(P)-binding Rossmann-like Domain"/>
    <property type="match status" value="1"/>
</dbReference>
<dbReference type="AlphaFoldDB" id="A0A318JM33"/>
<comment type="similarity">
    <text evidence="1">Belongs to the short-chain dehydrogenases/reductases (SDR) family.</text>
</comment>
<keyword evidence="3" id="KW-1185">Reference proteome</keyword>
<evidence type="ECO:0000256" key="1">
    <source>
        <dbReference type="ARBA" id="ARBA00006484"/>
    </source>
</evidence>
<dbReference type="InterPro" id="IPR020904">
    <property type="entry name" value="Sc_DH/Rdtase_CS"/>
</dbReference>
<gene>
    <name evidence="2" type="ORF">DFR38_10126</name>
</gene>
<dbReference type="PANTHER" id="PTHR42760:SF106">
    <property type="entry name" value="PROTEIN FIXR"/>
    <property type="match status" value="1"/>
</dbReference>
<comment type="caution">
    <text evidence="2">The sequence shown here is derived from an EMBL/GenBank/DDBJ whole genome shotgun (WGS) entry which is preliminary data.</text>
</comment>
<dbReference type="PRINTS" id="PR00080">
    <property type="entry name" value="SDRFAMILY"/>
</dbReference>
<dbReference type="InterPro" id="IPR002347">
    <property type="entry name" value="SDR_fam"/>
</dbReference>
<dbReference type="OrthoDB" id="9806974at2"/>
<organism evidence="2 3">
    <name type="scientific">Aquitalea magnusonii</name>
    <dbReference type="NCBI Taxonomy" id="332411"/>
    <lineage>
        <taxon>Bacteria</taxon>
        <taxon>Pseudomonadati</taxon>
        <taxon>Pseudomonadota</taxon>
        <taxon>Betaproteobacteria</taxon>
        <taxon>Neisseriales</taxon>
        <taxon>Chromobacteriaceae</taxon>
        <taxon>Aquitalea</taxon>
    </lineage>
</organism>
<dbReference type="InterPro" id="IPR036291">
    <property type="entry name" value="NAD(P)-bd_dom_sf"/>
</dbReference>
<reference evidence="2 3" key="1">
    <citation type="submission" date="2018-05" db="EMBL/GenBank/DDBJ databases">
        <title>Genomic Encyclopedia of Type Strains, Phase IV (KMG-IV): sequencing the most valuable type-strain genomes for metagenomic binning, comparative biology and taxonomic classification.</title>
        <authorList>
            <person name="Goeker M."/>
        </authorList>
    </citation>
    <scope>NUCLEOTIDE SEQUENCE [LARGE SCALE GENOMIC DNA]</scope>
    <source>
        <strain evidence="2 3">DSM 25134</strain>
    </source>
</reference>
<dbReference type="FunFam" id="3.40.50.720:FF:000084">
    <property type="entry name" value="Short-chain dehydrogenase reductase"/>
    <property type="match status" value="1"/>
</dbReference>
<name>A0A318JM33_9NEIS</name>